<protein>
    <submittedName>
        <fullName evidence="1">Transmembrane protein 63C</fullName>
    </submittedName>
</protein>
<accession>A0A7J7IJN3</accession>
<dbReference type="AlphaFoldDB" id="A0A7J7IJN3"/>
<comment type="caution">
    <text evidence="1">The sequence shown here is derived from an EMBL/GenBank/DDBJ whole genome shotgun (WGS) entry which is preliminary data.</text>
</comment>
<proteinExistence type="predicted"/>
<evidence type="ECO:0000313" key="1">
    <source>
        <dbReference type="EMBL" id="KAF6002909.1"/>
    </source>
</evidence>
<sequence>MLVTALSAYGLVVQMPLLVWLAGNHPTTPWLRSWWQRFRFAGALSAGLERGSRMAFLAQLPVWWAFSTAIGLWRLAQDQAMQSTEQLERPHNIWHNPEATAAAAATATTTTTATASLSYGTLAASASPAMVSPCRSTSLWVLLRGWPLSGWNTSRIKAALAMLYPPEDGA</sequence>
<gene>
    <name evidence="1" type="primary">TMEM63C_2</name>
    <name evidence="1" type="ORF">F1559_000614</name>
</gene>
<keyword evidence="1" id="KW-0812">Transmembrane</keyword>
<keyword evidence="2" id="KW-1185">Reference proteome</keyword>
<dbReference type="EMBL" id="VWRR01000008">
    <property type="protein sequence ID" value="KAF6002909.1"/>
    <property type="molecule type" value="Genomic_DNA"/>
</dbReference>
<evidence type="ECO:0000313" key="2">
    <source>
        <dbReference type="Proteomes" id="UP000530660"/>
    </source>
</evidence>
<keyword evidence="1" id="KW-0472">Membrane</keyword>
<name>A0A7J7IJN3_9RHOD</name>
<reference evidence="1 2" key="1">
    <citation type="journal article" date="2020" name="J. Phycol.">
        <title>Comparative genome analysis reveals Cyanidiococcus gen. nov., a new extremophilic red algal genus sister to Cyanidioschyzon (Cyanidioschyzonaceae, Rhodophyta).</title>
        <authorList>
            <person name="Liu S.-L."/>
            <person name="Chiang Y.-R."/>
            <person name="Yoon H.S."/>
            <person name="Fu H.-Y."/>
        </authorList>
    </citation>
    <scope>NUCLEOTIDE SEQUENCE [LARGE SCALE GENOMIC DNA]</scope>
    <source>
        <strain evidence="1 2">THAL066</strain>
    </source>
</reference>
<organism evidence="1 2">
    <name type="scientific">Cyanidiococcus yangmingshanensis</name>
    <dbReference type="NCBI Taxonomy" id="2690220"/>
    <lineage>
        <taxon>Eukaryota</taxon>
        <taxon>Rhodophyta</taxon>
        <taxon>Bangiophyceae</taxon>
        <taxon>Cyanidiales</taxon>
        <taxon>Cyanidiaceae</taxon>
        <taxon>Cyanidiococcus</taxon>
    </lineage>
</organism>
<dbReference type="Proteomes" id="UP000530660">
    <property type="component" value="Unassembled WGS sequence"/>
</dbReference>